<organism evidence="8 9">
    <name type="scientific">Scomber scombrus</name>
    <name type="common">Atlantic mackerel</name>
    <name type="synonym">Scomber vernalis</name>
    <dbReference type="NCBI Taxonomy" id="13677"/>
    <lineage>
        <taxon>Eukaryota</taxon>
        <taxon>Metazoa</taxon>
        <taxon>Chordata</taxon>
        <taxon>Craniata</taxon>
        <taxon>Vertebrata</taxon>
        <taxon>Euteleostomi</taxon>
        <taxon>Actinopterygii</taxon>
        <taxon>Neopterygii</taxon>
        <taxon>Teleostei</taxon>
        <taxon>Neoteleostei</taxon>
        <taxon>Acanthomorphata</taxon>
        <taxon>Pelagiaria</taxon>
        <taxon>Scombriformes</taxon>
        <taxon>Scombridae</taxon>
        <taxon>Scomber</taxon>
    </lineage>
</organism>
<keyword evidence="9" id="KW-1185">Reference proteome</keyword>
<feature type="compositionally biased region" description="Basic and acidic residues" evidence="6">
    <location>
        <begin position="2083"/>
        <end position="2093"/>
    </location>
</feature>
<feature type="compositionally biased region" description="Basic and acidic residues" evidence="6">
    <location>
        <begin position="2020"/>
        <end position="2035"/>
    </location>
</feature>
<feature type="compositionally biased region" description="Polar residues" evidence="6">
    <location>
        <begin position="2044"/>
        <end position="2055"/>
    </location>
</feature>
<feature type="compositionally biased region" description="Low complexity" evidence="6">
    <location>
        <begin position="1175"/>
        <end position="1188"/>
    </location>
</feature>
<dbReference type="GO" id="GO:0060041">
    <property type="term" value="P:retina development in camera-type eye"/>
    <property type="evidence" value="ECO:0007669"/>
    <property type="project" value="TreeGrafter"/>
</dbReference>
<dbReference type="GO" id="GO:0035556">
    <property type="term" value="P:intracellular signal transduction"/>
    <property type="evidence" value="ECO:0007669"/>
    <property type="project" value="InterPro"/>
</dbReference>
<dbReference type="InterPro" id="IPR036572">
    <property type="entry name" value="Doublecortin_dom_sf"/>
</dbReference>
<dbReference type="Pfam" id="PF03607">
    <property type="entry name" value="DCX"/>
    <property type="match status" value="2"/>
</dbReference>
<feature type="compositionally biased region" description="Polar residues" evidence="6">
    <location>
        <begin position="1255"/>
        <end position="1290"/>
    </location>
</feature>
<feature type="compositionally biased region" description="Basic and acidic residues" evidence="6">
    <location>
        <begin position="1986"/>
        <end position="1996"/>
    </location>
</feature>
<sequence>MMSETGFPRIPPDQLSGSVRTFGTPRHPSVIDPIPSKRVCFYKSGDPQFNGLRMVINNRTFKTFDALLDSLSKKVPLPFGVRNITTPRGVHAVNNLDELEDGKSYICSDSRKVKPINLALARKKLPPWYHAHVSSRRRTVQQAKFFPGRNIHGQEQVVVRTPKRLLVFRNGEPSIRHTVLLQKRTTPTYESILGYISGLMQFHVVKLYTPDGRRVDGLPGLILCSGTVVAAGREPFRSANYDAQKSPAPTRLNANRTGPRRLKALNRKKKSLPYSSKSRKFSPASERYIVSRIQNSIAGCSCDLPSNPTNSMELESSRLLGSVAETEHDTCLSDGVDGMPTEDDIEKSFRVNQDGSMTVEMKVRLTIKEEEVVHWTTTLTRSSVANQLNTTSLPASESEKICSPESQLSNSLDLQSPAASIDTINRNETKDNNDEDPPSMGSAAFSENSNEEADIKVPMDVLSPRRAPTPGHKQLRKRQGSLDSLKSVTAERVQKDMDGSYSYREQTQNRAMTEQYCRVKSSTRPVPKPRRFGSVDAKTINSRNVSTFNSASMTEIMQIDSDEEEVTETVVHIYEEQTYQDNFLANFYAHESSTSFCRPATSETGWLSSNNEFEPELWRPSTASESISIWRAESTSVLSDLTVPSFKTGAIQATNRQQQFPKSTNGKEKPEQREVMLSSKPKVINKRVHRLMTPGKRRNKTPAEATEKHKKVKTFSSAGFIKRIYGNKSKSAKTIMKPKRRSTQNRDGGDTTKSSKSSDETIKDLTIPSPQKIHISETVSLETSRLDVSLTEVNQPRGTLQRQTSMHQEKNNKIESYDVSESMSMPAFNSSSSVTNEYVENWLEKANLNPTDYSDVESKSLEAVIHEKTENDMVGESGNDCGLITVAEEVKCCEKSEMQTPLPENVQENSVKQRIQSFENKSGPSVETTMAMQQIAHGHTTSTNTDNCNRYEVNNTEEMKSHSEGIYSEINPLTSISSTEKPPGSEVENESEAIKISIQKATPYSTLSMELPPPPPAESLEKPELSNAEQCMVDVPSETSSPLYRLSSVSSQTSDNHPLSISPTSDKAESPTDHTVGGTTSIQTDNPLTQGEAQLHRTTKRAPLVSNVSLERKMSLRRACADKYTLCSDATSETSTSSAPINTVGDNVLPNDTCSTETQHPSKTQPEETQQSMNSPSCGSSVSPTSVTSEDKIPDSISSGVDLTPSNLPFKETKEIKTPSLTPTSSPKALMKKVKLMSSPSPERKPQTKKHSSEIHNNSPKQSLRNQVLDKTTSPNTGARKQAALHTSPSPERKQKLNTSKLQTSPSPERKQKRNTSKLQTSPSPERKQKLNTSKPQTSPSPERKQKLNTSKLQKKPSPYSQTLDVASPPVRHKSNKKQLSRNLSSESVPEYPNKTQSPSDSEHHQTQQSIKSTAEMDERSETSDQSDDNKVNETDELRKAYQDKSIDTQIMPQPLNISNQPNMKPVLEKICYSIKSIRQITQNKRQSCLEKSNSLPDFSSHVASTFGSSSKALLAFLAVMTLKEGITNLNGDELNLNNVSCAEALKMIDSLREIANIEDSHKLKTSLSDLQKSASKQLLESWRGFQEISDKCKSRSSTPNCSEKEFISEAPEQDCGLEENVIDEIMSGLDIPETLKEELASLSGDIESESDNEGKMSADENSNADVVNGSTNEAVNVKDVTQDDEAKVDISSIIKNFTDINKLKQSNVEIDSQKTNLKQVSMDQATEDDDNDQHGQNCAAKYPPPVEHNIEQLSEERQLNSQVSFEEERSEDTQTCRDVEDEENQEAENQQQGHGEDTSSQEKANMSVAESCSSEEEEQDKECRQSEESVCIPENELIYDNESGSDDEGQRMSSANKDLEQKVSCEESVSNSEAGEQQSSEEEPEVQCEERKQESREGDCSDPEPHFEPPSTDYVELNASSKGSTLSPDSENQSLSEEEQAEFECEELSDKNLETGSVGQNVSANERTCNSDVDEPSFSEVEQPEVERKELRAIVEENLSEPEEDQASEEEHLDDQQDEQMKEFKETDEDKVSSEDEDILADNNVSNVIESQDSPIIKESLIEESETLEKHDSFDVEEDSGCEEHVEIEPPKVKQISSSTEEELSCSDKGSSSEEEHANIDRHIEESCADYQEAPVIAKSPEYTKPEKAQNLRQKHEAIVSQSVAEKVSFLEKKAADAQKITSVSQKNVPLVSDVEESPPKVNTSESPTSQPAVSTQPVPQSSLSFSYDCSGVITTEPEGSRVKSIREMFLAKSSTDTQQGQRRLPSSNRSQRVELRAETSASGGYQSQTSSELSSGEDDSSRTTITKGFVRRTIERLYGKKDVTPEEVESERPPSAPKQKNKEQPSIFSPFHMARSKAMSELSYFNSTNALDTLTEATRCIAFNVQVGPGDSVPIDKGRWLLNESTLMRKSVSDPVGINKNCPKDERICEDTAESTPYSLFNTKSEVEDTKKSYSTKCTYFSLPHASESDVCQEELSTASKGSLNGDSITETKDNTEDTKTWAEKNGTLPGVSITDFKMKDNKVHPLTDNAVVAVQPKKSQGVVNRRPQEPDMLDIVYNFCGQNCPIL</sequence>
<feature type="compositionally biased region" description="Polar residues" evidence="6">
    <location>
        <begin position="1381"/>
        <end position="1400"/>
    </location>
</feature>
<feature type="compositionally biased region" description="Polar residues" evidence="6">
    <location>
        <begin position="652"/>
        <end position="664"/>
    </location>
</feature>
<feature type="region of interest" description="Disordered" evidence="6">
    <location>
        <begin position="1721"/>
        <end position="2158"/>
    </location>
</feature>
<feature type="domain" description="Doublecortin" evidence="7">
    <location>
        <begin position="37"/>
        <end position="119"/>
    </location>
</feature>
<dbReference type="InterPro" id="IPR003533">
    <property type="entry name" value="Doublecortin_dom"/>
</dbReference>
<dbReference type="GO" id="GO:0043005">
    <property type="term" value="C:neuron projection"/>
    <property type="evidence" value="ECO:0007669"/>
    <property type="project" value="UniProtKB-ARBA"/>
</dbReference>
<feature type="compositionally biased region" description="Basic residues" evidence="6">
    <location>
        <begin position="1371"/>
        <end position="1380"/>
    </location>
</feature>
<feature type="compositionally biased region" description="Polar residues" evidence="6">
    <location>
        <begin position="1660"/>
        <end position="1671"/>
    </location>
</feature>
<feature type="compositionally biased region" description="Polar residues" evidence="6">
    <location>
        <begin position="404"/>
        <end position="424"/>
    </location>
</feature>
<feature type="region of interest" description="Disordered" evidence="6">
    <location>
        <begin position="652"/>
        <end position="711"/>
    </location>
</feature>
<feature type="compositionally biased region" description="Polar residues" evidence="6">
    <location>
        <begin position="1196"/>
        <end position="1207"/>
    </location>
</feature>
<feature type="region of interest" description="Disordered" evidence="6">
    <location>
        <begin position="2177"/>
        <end position="2309"/>
    </location>
</feature>
<proteinExistence type="predicted"/>
<evidence type="ECO:0000256" key="6">
    <source>
        <dbReference type="SAM" id="MobiDB-lite"/>
    </source>
</evidence>
<dbReference type="FunFam" id="3.10.20.230:FF:000006">
    <property type="entry name" value="Oxygen-regulated protein 1"/>
    <property type="match status" value="1"/>
</dbReference>
<evidence type="ECO:0000256" key="5">
    <source>
        <dbReference type="ARBA" id="ARBA00023273"/>
    </source>
</evidence>
<feature type="compositionally biased region" description="Polar residues" evidence="6">
    <location>
        <begin position="1077"/>
        <end position="1092"/>
    </location>
</feature>
<dbReference type="Proteomes" id="UP001314229">
    <property type="component" value="Unassembled WGS sequence"/>
</dbReference>
<comment type="caution">
    <text evidence="8">The sequence shown here is derived from an EMBL/GenBank/DDBJ whole genome shotgun (WGS) entry which is preliminary data.</text>
</comment>
<feature type="region of interest" description="Disordered" evidence="6">
    <location>
        <begin position="1006"/>
        <end position="1026"/>
    </location>
</feature>
<feature type="compositionally biased region" description="Acidic residues" evidence="6">
    <location>
        <begin position="1838"/>
        <end position="1848"/>
    </location>
</feature>
<feature type="compositionally biased region" description="Polar residues" evidence="6">
    <location>
        <begin position="1919"/>
        <end position="1936"/>
    </location>
</feature>
<feature type="compositionally biased region" description="Basic residues" evidence="6">
    <location>
        <begin position="258"/>
        <end position="271"/>
    </location>
</feature>
<feature type="region of interest" description="Disordered" evidence="6">
    <location>
        <begin position="729"/>
        <end position="768"/>
    </location>
</feature>
<dbReference type="PANTHER" id="PTHR23005:SF4">
    <property type="entry name" value="OXYGEN-REGULATED PROTEIN 1"/>
    <property type="match status" value="1"/>
</dbReference>
<keyword evidence="4" id="KW-0677">Repeat</keyword>
<feature type="compositionally biased region" description="Basic and acidic residues" evidence="6">
    <location>
        <begin position="665"/>
        <end position="674"/>
    </location>
</feature>
<feature type="region of interest" description="Disordered" evidence="6">
    <location>
        <begin position="2323"/>
        <end position="2346"/>
    </location>
</feature>
<protein>
    <submittedName>
        <fullName evidence="8">Uncharacterized protein LOC122972955</fullName>
    </submittedName>
</protein>
<feature type="compositionally biased region" description="Basic and acidic residues" evidence="6">
    <location>
        <begin position="1415"/>
        <end position="1434"/>
    </location>
</feature>
<dbReference type="SMART" id="SM00537">
    <property type="entry name" value="DCX"/>
    <property type="match status" value="2"/>
</dbReference>
<keyword evidence="5" id="KW-0966">Cell projection</keyword>
<feature type="compositionally biased region" description="Basic and acidic residues" evidence="6">
    <location>
        <begin position="1749"/>
        <end position="1759"/>
    </location>
</feature>
<name>A0AAV1PXU6_SCOSC</name>
<feature type="compositionally biased region" description="Polar residues" evidence="6">
    <location>
        <begin position="1052"/>
        <end position="1065"/>
    </location>
</feature>
<feature type="compositionally biased region" description="Polar residues" evidence="6">
    <location>
        <begin position="1955"/>
        <end position="1972"/>
    </location>
</feature>
<feature type="compositionally biased region" description="Polar residues" evidence="6">
    <location>
        <begin position="1139"/>
        <end position="1174"/>
    </location>
</feature>
<reference evidence="8 9" key="1">
    <citation type="submission" date="2024-01" db="EMBL/GenBank/DDBJ databases">
        <authorList>
            <person name="Alioto T."/>
            <person name="Alioto T."/>
            <person name="Gomez Garrido J."/>
        </authorList>
    </citation>
    <scope>NUCLEOTIDE SEQUENCE [LARGE SCALE GENOMIC DNA]</scope>
</reference>
<feature type="compositionally biased region" description="Acidic residues" evidence="6">
    <location>
        <begin position="1999"/>
        <end position="2019"/>
    </location>
</feature>
<evidence type="ECO:0000256" key="1">
    <source>
        <dbReference type="ARBA" id="ARBA00004316"/>
    </source>
</evidence>
<feature type="domain" description="Doublecortin" evidence="7">
    <location>
        <begin position="163"/>
        <end position="242"/>
    </location>
</feature>
<evidence type="ECO:0000256" key="2">
    <source>
        <dbReference type="ARBA" id="ARBA00004496"/>
    </source>
</evidence>
<feature type="region of interest" description="Disordered" evidence="6">
    <location>
        <begin position="1045"/>
        <end position="1103"/>
    </location>
</feature>
<feature type="compositionally biased region" description="Polar residues" evidence="6">
    <location>
        <begin position="1297"/>
        <end position="1307"/>
    </location>
</feature>
<feature type="region of interest" description="Disordered" evidence="6">
    <location>
        <begin position="1"/>
        <end position="22"/>
    </location>
</feature>
<comment type="subcellular location">
    <subcellularLocation>
        <location evidence="1">Cell projection</location>
    </subcellularLocation>
    <subcellularLocation>
        <location evidence="2">Cytoplasm</location>
    </subcellularLocation>
</comment>
<feature type="compositionally biased region" description="Polar residues" evidence="6">
    <location>
        <begin position="2254"/>
        <end position="2272"/>
    </location>
</feature>
<evidence type="ECO:0000313" key="8">
    <source>
        <dbReference type="EMBL" id="CAK6976746.1"/>
    </source>
</evidence>
<feature type="region of interest" description="Disordered" evidence="6">
    <location>
        <begin position="240"/>
        <end position="279"/>
    </location>
</feature>
<dbReference type="Gene3D" id="3.10.20.230">
    <property type="entry name" value="Doublecortin domain"/>
    <property type="match status" value="2"/>
</dbReference>
<feature type="compositionally biased region" description="Polar residues" evidence="6">
    <location>
        <begin position="2202"/>
        <end position="2229"/>
    </location>
</feature>
<gene>
    <name evidence="8" type="ORF">FSCOSCO3_A018541</name>
</gene>
<feature type="compositionally biased region" description="Basic and acidic residues" evidence="6">
    <location>
        <begin position="2143"/>
        <end position="2158"/>
    </location>
</feature>
<dbReference type="PANTHER" id="PTHR23005">
    <property type="entry name" value="RETINITIS PIGMENTOSA 1 PROTEIN"/>
    <property type="match status" value="1"/>
</dbReference>
<feature type="compositionally biased region" description="Acidic residues" evidence="6">
    <location>
        <begin position="1937"/>
        <end position="1948"/>
    </location>
</feature>
<evidence type="ECO:0000256" key="4">
    <source>
        <dbReference type="ARBA" id="ARBA00022737"/>
    </source>
</evidence>
<feature type="compositionally biased region" description="Polar residues" evidence="6">
    <location>
        <begin position="1448"/>
        <end position="1460"/>
    </location>
</feature>
<feature type="compositionally biased region" description="Basic and acidic residues" evidence="6">
    <location>
        <begin position="2112"/>
        <end position="2127"/>
    </location>
</feature>
<feature type="compositionally biased region" description="Polar residues" evidence="6">
    <location>
        <begin position="1331"/>
        <end position="1341"/>
    </location>
</feature>
<dbReference type="CDD" id="cd17145">
    <property type="entry name" value="DCX1_RP1"/>
    <property type="match status" value="1"/>
</dbReference>
<feature type="compositionally biased region" description="Polar residues" evidence="6">
    <location>
        <begin position="971"/>
        <end position="980"/>
    </location>
</feature>
<accession>A0AAV1PXU6</accession>
<dbReference type="GO" id="GO:0035082">
    <property type="term" value="P:axoneme assembly"/>
    <property type="evidence" value="ECO:0007669"/>
    <property type="project" value="TreeGrafter"/>
</dbReference>
<dbReference type="PROSITE" id="PS50309">
    <property type="entry name" value="DC"/>
    <property type="match status" value="2"/>
</dbReference>
<feature type="compositionally biased region" description="Basic residues" evidence="6">
    <location>
        <begin position="683"/>
        <end position="700"/>
    </location>
</feature>
<dbReference type="GO" id="GO:0005930">
    <property type="term" value="C:axoneme"/>
    <property type="evidence" value="ECO:0007669"/>
    <property type="project" value="TreeGrafter"/>
</dbReference>
<evidence type="ECO:0000259" key="7">
    <source>
        <dbReference type="PROSITE" id="PS50309"/>
    </source>
</evidence>
<feature type="region of interest" description="Disordered" evidence="6">
    <location>
        <begin position="1645"/>
        <end position="1671"/>
    </location>
</feature>
<evidence type="ECO:0000313" key="9">
    <source>
        <dbReference type="Proteomes" id="UP001314229"/>
    </source>
</evidence>
<feature type="compositionally biased region" description="Basic and acidic residues" evidence="6">
    <location>
        <begin position="1889"/>
        <end position="1908"/>
    </location>
</feature>
<dbReference type="EMBL" id="CAWUFR010000363">
    <property type="protein sequence ID" value="CAK6976746.1"/>
    <property type="molecule type" value="Genomic_DNA"/>
</dbReference>
<dbReference type="SUPFAM" id="SSF89837">
    <property type="entry name" value="Doublecortin (DC)"/>
    <property type="match status" value="2"/>
</dbReference>
<feature type="region of interest" description="Disordered" evidence="6">
    <location>
        <begin position="1441"/>
        <end position="1460"/>
    </location>
</feature>
<feature type="compositionally biased region" description="Basic and acidic residues" evidence="6">
    <location>
        <begin position="1242"/>
        <end position="1254"/>
    </location>
</feature>
<feature type="compositionally biased region" description="Polar residues" evidence="6">
    <location>
        <begin position="2281"/>
        <end position="2291"/>
    </location>
</feature>
<feature type="region of interest" description="Disordered" evidence="6">
    <location>
        <begin position="1129"/>
        <end position="1434"/>
    </location>
</feature>
<keyword evidence="3" id="KW-0963">Cytoplasm</keyword>
<dbReference type="GO" id="GO:0042461">
    <property type="term" value="P:photoreceptor cell development"/>
    <property type="evidence" value="ECO:0007669"/>
    <property type="project" value="TreeGrafter"/>
</dbReference>
<feature type="region of interest" description="Disordered" evidence="6">
    <location>
        <begin position="391"/>
        <end position="486"/>
    </location>
</feature>
<feature type="region of interest" description="Disordered" evidence="6">
    <location>
        <begin position="970"/>
        <end position="991"/>
    </location>
</feature>
<evidence type="ECO:0000256" key="3">
    <source>
        <dbReference type="ARBA" id="ARBA00022490"/>
    </source>
</evidence>